<reference evidence="2 3" key="1">
    <citation type="journal article" date="2013" name="ISME J.">
        <title>Metabolic model for the filamentous 'Candidatus Microthrix parvicella' based on genomic and metagenomic analyses.</title>
        <authorList>
            <person name="Jon McIlroy S."/>
            <person name="Kristiansen R."/>
            <person name="Albertsen M."/>
            <person name="Michael Karst S."/>
            <person name="Rossetti S."/>
            <person name="Lund Nielsen J."/>
            <person name="Tandoi V."/>
            <person name="James Seviour R."/>
            <person name="Nielsen P.H."/>
        </authorList>
    </citation>
    <scope>NUCLEOTIDE SEQUENCE [LARGE SCALE GENOMIC DNA]</scope>
    <source>
        <strain evidence="2 3">RN1</strain>
    </source>
</reference>
<sequence>MHRSAFADPVLQDRRGQAGDQTGVVIPACRSVEQAGQPHGRGGGGLGLEGQVGQDATHQRVIDQGGAERGSMPGVPDGLGSALAHDRRGAQHTVQPGVVDHLDDGGHPTALIAHPPNPGPVELHLARCIGTVAELVLQPLNGDGIARAVRAPSGQQEAGESGVGLSQGEKCIAHRRRAEPLVAGDEVLVIGQLACGRGVGPHIAAALLLGHGHAAGQARLLVSGDEPGVVGARGEAGPPLVEQVWGVPQRRHDGIGHRGRADVAAIGLIPNHHLGAACHVGARRGLAPGDGTQPLTDGHLHQRVVGGVKAHLVNAVAVSVVGEQLGRVGVCGAAPLLGLGPTRQRTKTFQRVGCPRSALAVQRLDQSRIGAEHVVADKRRGLVGDRVGDHEIKLAGQPPERSANMVARLAGSPAEGHMATFIGSAAGRKESCEPTLTGESHERDLRPTRNRRSRNRPRCPSTVGDVHRPG</sequence>
<evidence type="ECO:0000313" key="3">
    <source>
        <dbReference type="Proteomes" id="UP000018291"/>
    </source>
</evidence>
<comment type="caution">
    <text evidence="2">The sequence shown here is derived from an EMBL/GenBank/DDBJ whole genome shotgun (WGS) entry which is preliminary data.</text>
</comment>
<feature type="compositionally biased region" description="Gly residues" evidence="1">
    <location>
        <begin position="39"/>
        <end position="50"/>
    </location>
</feature>
<organism evidence="2 3">
    <name type="scientific">Candidatus Neomicrothrix parvicella RN1</name>
    <dbReference type="NCBI Taxonomy" id="1229780"/>
    <lineage>
        <taxon>Bacteria</taxon>
        <taxon>Bacillati</taxon>
        <taxon>Actinomycetota</taxon>
        <taxon>Acidimicrobiia</taxon>
        <taxon>Acidimicrobiales</taxon>
        <taxon>Microthrixaceae</taxon>
        <taxon>Candidatus Neomicrothrix</taxon>
    </lineage>
</organism>
<dbReference type="STRING" id="1229780.BN381_290147"/>
<evidence type="ECO:0000256" key="1">
    <source>
        <dbReference type="SAM" id="MobiDB-lite"/>
    </source>
</evidence>
<name>R4YYW8_9ACTN</name>
<feature type="compositionally biased region" description="Basic residues" evidence="1">
    <location>
        <begin position="448"/>
        <end position="457"/>
    </location>
</feature>
<feature type="region of interest" description="Disordered" evidence="1">
    <location>
        <begin position="34"/>
        <end position="91"/>
    </location>
</feature>
<gene>
    <name evidence="2" type="ORF">BN381_290147</name>
</gene>
<dbReference type="Proteomes" id="UP000018291">
    <property type="component" value="Unassembled WGS sequence"/>
</dbReference>
<dbReference type="AlphaFoldDB" id="R4YYW8"/>
<keyword evidence="3" id="KW-1185">Reference proteome</keyword>
<evidence type="ECO:0000313" key="2">
    <source>
        <dbReference type="EMBL" id="CCM63779.1"/>
    </source>
</evidence>
<dbReference type="eggNOG" id="ENOG502ZSWK">
    <property type="taxonomic scope" value="Bacteria"/>
</dbReference>
<dbReference type="EMBL" id="CANL01000022">
    <property type="protein sequence ID" value="CCM63779.1"/>
    <property type="molecule type" value="Genomic_DNA"/>
</dbReference>
<dbReference type="HOGENOM" id="CLU_580995_0_0_11"/>
<proteinExistence type="predicted"/>
<accession>R4YYW8</accession>
<protein>
    <submittedName>
        <fullName evidence="2">Uncharacterized protein</fullName>
    </submittedName>
</protein>
<feature type="region of interest" description="Disordered" evidence="1">
    <location>
        <begin position="424"/>
        <end position="470"/>
    </location>
</feature>